<accession>A0ABY7DV30</accession>
<feature type="compositionally biased region" description="Basic residues" evidence="1">
    <location>
        <begin position="527"/>
        <end position="547"/>
    </location>
</feature>
<protein>
    <submittedName>
        <fullName evidence="2">Uncharacterized protein</fullName>
    </submittedName>
</protein>
<feature type="compositionally biased region" description="Basic and acidic residues" evidence="1">
    <location>
        <begin position="504"/>
        <end position="521"/>
    </location>
</feature>
<proteinExistence type="predicted"/>
<reference evidence="2" key="1">
    <citation type="submission" date="2022-11" db="EMBL/GenBank/DDBJ databases">
        <title>Centuries of genome instability and evolution in soft-shell clam transmissible cancer (bioRxiv).</title>
        <authorList>
            <person name="Hart S.F.M."/>
            <person name="Yonemitsu M.A."/>
            <person name="Giersch R.M."/>
            <person name="Beal B.F."/>
            <person name="Arriagada G."/>
            <person name="Davis B.W."/>
            <person name="Ostrander E.A."/>
            <person name="Goff S.P."/>
            <person name="Metzger M.J."/>
        </authorList>
    </citation>
    <scope>NUCLEOTIDE SEQUENCE</scope>
    <source>
        <strain evidence="2">MELC-2E11</strain>
        <tissue evidence="2">Siphon/mantle</tissue>
    </source>
</reference>
<feature type="region of interest" description="Disordered" evidence="1">
    <location>
        <begin position="261"/>
        <end position="581"/>
    </location>
</feature>
<name>A0ABY7DV30_MYAAR</name>
<feature type="compositionally biased region" description="Polar residues" evidence="1">
    <location>
        <begin position="706"/>
        <end position="730"/>
    </location>
</feature>
<organism evidence="2 3">
    <name type="scientific">Mya arenaria</name>
    <name type="common">Soft-shell clam</name>
    <dbReference type="NCBI Taxonomy" id="6604"/>
    <lineage>
        <taxon>Eukaryota</taxon>
        <taxon>Metazoa</taxon>
        <taxon>Spiralia</taxon>
        <taxon>Lophotrochozoa</taxon>
        <taxon>Mollusca</taxon>
        <taxon>Bivalvia</taxon>
        <taxon>Autobranchia</taxon>
        <taxon>Heteroconchia</taxon>
        <taxon>Euheterodonta</taxon>
        <taxon>Imparidentia</taxon>
        <taxon>Neoheterodontei</taxon>
        <taxon>Myida</taxon>
        <taxon>Myoidea</taxon>
        <taxon>Myidae</taxon>
        <taxon>Mya</taxon>
    </lineage>
</organism>
<dbReference type="Proteomes" id="UP001164746">
    <property type="component" value="Chromosome 3"/>
</dbReference>
<feature type="compositionally biased region" description="Polar residues" evidence="1">
    <location>
        <begin position="435"/>
        <end position="447"/>
    </location>
</feature>
<feature type="compositionally biased region" description="Basic residues" evidence="1">
    <location>
        <begin position="464"/>
        <end position="473"/>
    </location>
</feature>
<keyword evidence="3" id="KW-1185">Reference proteome</keyword>
<feature type="region of interest" description="Disordered" evidence="1">
    <location>
        <begin position="696"/>
        <end position="741"/>
    </location>
</feature>
<feature type="compositionally biased region" description="Polar residues" evidence="1">
    <location>
        <begin position="327"/>
        <end position="339"/>
    </location>
</feature>
<feature type="compositionally biased region" description="Basic residues" evidence="1">
    <location>
        <begin position="351"/>
        <end position="361"/>
    </location>
</feature>
<feature type="compositionally biased region" description="Basic and acidic residues" evidence="1">
    <location>
        <begin position="414"/>
        <end position="424"/>
    </location>
</feature>
<feature type="region of interest" description="Disordered" evidence="1">
    <location>
        <begin position="658"/>
        <end position="683"/>
    </location>
</feature>
<evidence type="ECO:0000313" key="3">
    <source>
        <dbReference type="Proteomes" id="UP001164746"/>
    </source>
</evidence>
<feature type="compositionally biased region" description="Basic and acidic residues" evidence="1">
    <location>
        <begin position="280"/>
        <end position="292"/>
    </location>
</feature>
<feature type="compositionally biased region" description="Polar residues" evidence="1">
    <location>
        <begin position="139"/>
        <end position="158"/>
    </location>
</feature>
<evidence type="ECO:0000256" key="1">
    <source>
        <dbReference type="SAM" id="MobiDB-lite"/>
    </source>
</evidence>
<evidence type="ECO:0000313" key="2">
    <source>
        <dbReference type="EMBL" id="WAQ99958.1"/>
    </source>
</evidence>
<feature type="region of interest" description="Disordered" evidence="1">
    <location>
        <begin position="139"/>
        <end position="188"/>
    </location>
</feature>
<dbReference type="EMBL" id="CP111014">
    <property type="protein sequence ID" value="WAQ99958.1"/>
    <property type="molecule type" value="Genomic_DNA"/>
</dbReference>
<feature type="compositionally biased region" description="Low complexity" evidence="1">
    <location>
        <begin position="566"/>
        <end position="581"/>
    </location>
</feature>
<sequence length="741" mass="81454">MEKLDLIDIVDLFEAVDLTEAFDLIEALDFALEGLDLFPCVVIPRDEALEGRDLWKASIRLCSRIRLTAEGKKVKKGSKSKSTKSRAAIIKDDSMQVCDTPDFFNEKKLSDFRLKHDEKYENDFVLRMDDFSGKAQQADSGASYFQRTQHSSQTTEGVNNFPCKQPGILKRGSSSKKKQKERVSFTSMPEENEGAFNCIVDGDDGIDDEEDIGVLISRHDVEPKELLNEVGTADSDDDNDAAILITREDCFQHEVDLEVASAGQPQGSFLEGSGAGEMDIDTHNPKEEENKYDLGSLENGKASKNACETRRPTTNSTEKGTPKFTDQCDSQSSKNSQGSDVAFKSPNPKKSCSKSTRKQKSTPRFSAAESMPQKTPDIARHGTENDYTTPQMDELLQKLTMEEVNKAPQKRRMSKDAADDDKLKAVTSGKRVTRSLLNKTADSQDNNAEMCEFQGPKEKVSDKGRKRQRKSMRGKTGNEAVSMDPAGDACMDPAGDAGKNRQSSLERDFENPSSRREHDFTGDGAKTIKRKSAPGKGKKSPAPKKVKLVTEETSASPSICRKLRTRSFSSGSSQSSSSDSQGLRLSLHLDVTPGSSVSSLSSLRPLRRKSELVNPTLERALRSLRTTSVTSDSNHFISGSDTSSPCLLSPALSGISELSSASSQSSKDEGGDENNNVVQRPYLSKDRSLCDMFADVTPPEKKTKGQYKTNRMLTSGSAHRDTSLTQWFTENNDDLFGSPDS</sequence>
<gene>
    <name evidence="2" type="ORF">MAR_024331</name>
</gene>